<reference evidence="5" key="2">
    <citation type="submission" date="2021-08" db="EMBL/GenBank/DDBJ databases">
        <authorList>
            <person name="Tani A."/>
            <person name="Ola A."/>
            <person name="Ogura Y."/>
            <person name="Katsura K."/>
            <person name="Hayashi T."/>
        </authorList>
    </citation>
    <scope>NUCLEOTIDE SEQUENCE</scope>
    <source>
        <strain evidence="5">JCM 32048</strain>
    </source>
</reference>
<sequence length="278" mass="30500">MPSSPSGKDSPSFSRDRGIFLVIDEHAFSRGCTAEVLKNAFPDVEVLGLRRASEVDRGLVPVIMFVAIRWDGHAAKGPALGQVLDDVEALFARTPKVLITQLDDESTVQAAMRHGVDGVIPSTASVDVGIAAVRLVLAGGTYYPRPLEPTMRLRADPASRKLIPEPVLLGHAARSPRPDVAENDRVHFTPREIEVLGVLQRGRSNKLIANDLNLSENTVKIYIRHIMRKLKASNRTQAAIMGQRLLPDLVVSADNVHASAARIVREETNIRRLTLPRR</sequence>
<protein>
    <submittedName>
        <fullName evidence="5">HTH-type transcriptional regulator MalT</fullName>
    </submittedName>
</protein>
<proteinExistence type="predicted"/>
<dbReference type="Proteomes" id="UP001055286">
    <property type="component" value="Unassembled WGS sequence"/>
</dbReference>
<keyword evidence="1" id="KW-0805">Transcription regulation</keyword>
<keyword evidence="6" id="KW-1185">Reference proteome</keyword>
<keyword evidence="3" id="KW-0804">Transcription</keyword>
<dbReference type="SMART" id="SM00421">
    <property type="entry name" value="HTH_LUXR"/>
    <property type="match status" value="1"/>
</dbReference>
<dbReference type="GO" id="GO:0006355">
    <property type="term" value="P:regulation of DNA-templated transcription"/>
    <property type="evidence" value="ECO:0007669"/>
    <property type="project" value="InterPro"/>
</dbReference>
<dbReference type="PRINTS" id="PR00038">
    <property type="entry name" value="HTHLUXR"/>
</dbReference>
<dbReference type="SUPFAM" id="SSF46894">
    <property type="entry name" value="C-terminal effector domain of the bipartite response regulators"/>
    <property type="match status" value="1"/>
</dbReference>
<dbReference type="SUPFAM" id="SSF52172">
    <property type="entry name" value="CheY-like"/>
    <property type="match status" value="1"/>
</dbReference>
<dbReference type="InterPro" id="IPR011006">
    <property type="entry name" value="CheY-like_superfamily"/>
</dbReference>
<evidence type="ECO:0000256" key="3">
    <source>
        <dbReference type="ARBA" id="ARBA00023163"/>
    </source>
</evidence>
<dbReference type="PROSITE" id="PS00622">
    <property type="entry name" value="HTH_LUXR_1"/>
    <property type="match status" value="1"/>
</dbReference>
<dbReference type="InterPro" id="IPR016032">
    <property type="entry name" value="Sig_transdc_resp-reg_C-effctor"/>
</dbReference>
<dbReference type="PROSITE" id="PS50043">
    <property type="entry name" value="HTH_LUXR_2"/>
    <property type="match status" value="1"/>
</dbReference>
<dbReference type="PANTHER" id="PTHR44688">
    <property type="entry name" value="DNA-BINDING TRANSCRIPTIONAL ACTIVATOR DEVR_DOSR"/>
    <property type="match status" value="1"/>
</dbReference>
<evidence type="ECO:0000313" key="6">
    <source>
        <dbReference type="Proteomes" id="UP001055286"/>
    </source>
</evidence>
<gene>
    <name evidence="5" type="primary">malT_3</name>
    <name evidence="5" type="ORF">MPEAHAMD_6011</name>
</gene>
<name>A0AA37M7D9_9HYPH</name>
<organism evidence="5 6">
    <name type="scientific">Methylobacterium frigidaeris</name>
    <dbReference type="NCBI Taxonomy" id="2038277"/>
    <lineage>
        <taxon>Bacteria</taxon>
        <taxon>Pseudomonadati</taxon>
        <taxon>Pseudomonadota</taxon>
        <taxon>Alphaproteobacteria</taxon>
        <taxon>Hyphomicrobiales</taxon>
        <taxon>Methylobacteriaceae</taxon>
        <taxon>Methylobacterium</taxon>
    </lineage>
</organism>
<evidence type="ECO:0000313" key="5">
    <source>
        <dbReference type="EMBL" id="GJD65815.1"/>
    </source>
</evidence>
<feature type="domain" description="HTH luxR-type" evidence="4">
    <location>
        <begin position="181"/>
        <end position="246"/>
    </location>
</feature>
<dbReference type="EMBL" id="BPQJ01000048">
    <property type="protein sequence ID" value="GJD65815.1"/>
    <property type="molecule type" value="Genomic_DNA"/>
</dbReference>
<evidence type="ECO:0000256" key="2">
    <source>
        <dbReference type="ARBA" id="ARBA00023125"/>
    </source>
</evidence>
<dbReference type="PANTHER" id="PTHR44688:SF16">
    <property type="entry name" value="DNA-BINDING TRANSCRIPTIONAL ACTIVATOR DEVR_DOSR"/>
    <property type="match status" value="1"/>
</dbReference>
<dbReference type="InterPro" id="IPR000792">
    <property type="entry name" value="Tscrpt_reg_LuxR_C"/>
</dbReference>
<accession>A0AA37M7D9</accession>
<evidence type="ECO:0000259" key="4">
    <source>
        <dbReference type="PROSITE" id="PS50043"/>
    </source>
</evidence>
<dbReference type="AlphaFoldDB" id="A0AA37M7D9"/>
<evidence type="ECO:0000256" key="1">
    <source>
        <dbReference type="ARBA" id="ARBA00023015"/>
    </source>
</evidence>
<dbReference type="CDD" id="cd06170">
    <property type="entry name" value="LuxR_C_like"/>
    <property type="match status" value="1"/>
</dbReference>
<reference evidence="5" key="1">
    <citation type="journal article" date="2016" name="Front. Microbiol.">
        <title>Genome Sequence of the Piezophilic, Mesophilic Sulfate-Reducing Bacterium Desulfovibrio indicus J2T.</title>
        <authorList>
            <person name="Cao J."/>
            <person name="Maignien L."/>
            <person name="Shao Z."/>
            <person name="Alain K."/>
            <person name="Jebbar M."/>
        </authorList>
    </citation>
    <scope>NUCLEOTIDE SEQUENCE</scope>
    <source>
        <strain evidence="5">JCM 32048</strain>
    </source>
</reference>
<comment type="caution">
    <text evidence="5">The sequence shown here is derived from an EMBL/GenBank/DDBJ whole genome shotgun (WGS) entry which is preliminary data.</text>
</comment>
<dbReference type="Gene3D" id="3.40.50.2300">
    <property type="match status" value="1"/>
</dbReference>
<dbReference type="GO" id="GO:0003677">
    <property type="term" value="F:DNA binding"/>
    <property type="evidence" value="ECO:0007669"/>
    <property type="project" value="UniProtKB-KW"/>
</dbReference>
<dbReference type="RefSeq" id="WP_238193166.1">
    <property type="nucleotide sequence ID" value="NZ_BPQJ01000048.1"/>
</dbReference>
<keyword evidence="2" id="KW-0238">DNA-binding</keyword>
<dbReference type="Pfam" id="PF00196">
    <property type="entry name" value="GerE"/>
    <property type="match status" value="1"/>
</dbReference>